<dbReference type="EMBL" id="LN650648">
    <property type="protein sequence ID" value="CEI73436.1"/>
    <property type="molecule type" value="Genomic_DNA"/>
</dbReference>
<keyword evidence="10" id="KW-1185">Reference proteome</keyword>
<dbReference type="Pfam" id="PF09335">
    <property type="entry name" value="VTT_dom"/>
    <property type="match status" value="1"/>
</dbReference>
<proteinExistence type="inferred from homology"/>
<evidence type="ECO:0000313" key="9">
    <source>
        <dbReference type="EMBL" id="CEI73436.1"/>
    </source>
</evidence>
<dbReference type="PANTHER" id="PTHR42709">
    <property type="entry name" value="ALKALINE PHOSPHATASE LIKE PROTEIN"/>
    <property type="match status" value="1"/>
</dbReference>
<evidence type="ECO:0000256" key="5">
    <source>
        <dbReference type="ARBA" id="ARBA00022989"/>
    </source>
</evidence>
<feature type="transmembrane region" description="Helical" evidence="7">
    <location>
        <begin position="135"/>
        <end position="161"/>
    </location>
</feature>
<evidence type="ECO:0000259" key="8">
    <source>
        <dbReference type="Pfam" id="PF09335"/>
    </source>
</evidence>
<gene>
    <name evidence="9" type="ORF">FRIFI_1907</name>
</gene>
<keyword evidence="4 7" id="KW-0812">Transmembrane</keyword>
<protein>
    <submittedName>
        <fullName evidence="9">YjbE integral membrane protein</fullName>
    </submittedName>
</protein>
<evidence type="ECO:0000256" key="3">
    <source>
        <dbReference type="ARBA" id="ARBA00022475"/>
    </source>
</evidence>
<dbReference type="Proteomes" id="UP000245695">
    <property type="component" value="Chromosome 1"/>
</dbReference>
<evidence type="ECO:0000256" key="7">
    <source>
        <dbReference type="SAM" id="Phobius"/>
    </source>
</evidence>
<keyword evidence="6 7" id="KW-0472">Membrane</keyword>
<dbReference type="InterPro" id="IPR051311">
    <property type="entry name" value="DedA_domain"/>
</dbReference>
<evidence type="ECO:0000313" key="10">
    <source>
        <dbReference type="Proteomes" id="UP000245695"/>
    </source>
</evidence>
<keyword evidence="3" id="KW-1003">Cell membrane</keyword>
<evidence type="ECO:0000256" key="6">
    <source>
        <dbReference type="ARBA" id="ARBA00023136"/>
    </source>
</evidence>
<comment type="subcellular location">
    <subcellularLocation>
        <location evidence="1">Cell membrane</location>
        <topology evidence="1">Multi-pass membrane protein</topology>
    </subcellularLocation>
</comment>
<sequence length="203" mass="22943">MELKNIIEHFMMNYGLISIFIIVALEYANVPLPSEVVLPIAGMFAYKYNFGFVNVIVVSTLGGVIGSLLNYFLGFKFGKPLIDTIGEKYPKTKSIINSSYIWLKKHDKLSVILTRVIPYARTFVSIIAGSIKMNIFTFMMCSAIGIGIWNTSLISIGYVLGDNLKFVMSLVTKYSYIMVILLLIITIVYGFIKYRLKNKKICK</sequence>
<name>A0A2P2BSW1_9FIRM</name>
<evidence type="ECO:0000256" key="4">
    <source>
        <dbReference type="ARBA" id="ARBA00022692"/>
    </source>
</evidence>
<dbReference type="KEGG" id="rhom:FRIFI_1907"/>
<organism evidence="9 10">
    <name type="scientific">Romboutsia hominis</name>
    <dbReference type="NCBI Taxonomy" id="1507512"/>
    <lineage>
        <taxon>Bacteria</taxon>
        <taxon>Bacillati</taxon>
        <taxon>Bacillota</taxon>
        <taxon>Clostridia</taxon>
        <taxon>Peptostreptococcales</taxon>
        <taxon>Peptostreptococcaceae</taxon>
        <taxon>Romboutsia</taxon>
    </lineage>
</organism>
<dbReference type="AlphaFoldDB" id="A0A2P2BSW1"/>
<keyword evidence="5 7" id="KW-1133">Transmembrane helix</keyword>
<dbReference type="PANTHER" id="PTHR42709:SF6">
    <property type="entry name" value="UNDECAPRENYL PHOSPHATE TRANSPORTER A"/>
    <property type="match status" value="1"/>
</dbReference>
<accession>A0A2P2BSW1</accession>
<feature type="transmembrane region" description="Helical" evidence="7">
    <location>
        <begin position="173"/>
        <end position="192"/>
    </location>
</feature>
<dbReference type="InterPro" id="IPR032816">
    <property type="entry name" value="VTT_dom"/>
</dbReference>
<dbReference type="RefSeq" id="WP_092924964.1">
    <property type="nucleotide sequence ID" value="NZ_FJTZ01000012.1"/>
</dbReference>
<dbReference type="GO" id="GO:0005886">
    <property type="term" value="C:plasma membrane"/>
    <property type="evidence" value="ECO:0007669"/>
    <property type="project" value="UniProtKB-SubCell"/>
</dbReference>
<comment type="similarity">
    <text evidence="2">Belongs to the DedA family.</text>
</comment>
<reference evidence="9 10" key="1">
    <citation type="submission" date="2014-09" db="EMBL/GenBank/DDBJ databases">
        <authorList>
            <person name="Hornung B.V."/>
        </authorList>
    </citation>
    <scope>NUCLEOTIDE SEQUENCE [LARGE SCALE GENOMIC DNA]</scope>
    <source>
        <strain evidence="9 10">FRIFI</strain>
    </source>
</reference>
<feature type="transmembrane region" description="Helical" evidence="7">
    <location>
        <begin position="50"/>
        <end position="73"/>
    </location>
</feature>
<feature type="domain" description="VTT" evidence="8">
    <location>
        <begin position="32"/>
        <end position="158"/>
    </location>
</feature>
<evidence type="ECO:0000256" key="1">
    <source>
        <dbReference type="ARBA" id="ARBA00004651"/>
    </source>
</evidence>
<feature type="transmembrane region" description="Helical" evidence="7">
    <location>
        <begin position="12"/>
        <end position="30"/>
    </location>
</feature>
<evidence type="ECO:0000256" key="2">
    <source>
        <dbReference type="ARBA" id="ARBA00010792"/>
    </source>
</evidence>